<evidence type="ECO:0000313" key="1">
    <source>
        <dbReference type="EMBL" id="EJW90510.1"/>
    </source>
</evidence>
<proteinExistence type="predicted"/>
<name>J9BSF8_9ZZZZ</name>
<organism evidence="1">
    <name type="scientific">gut metagenome</name>
    <dbReference type="NCBI Taxonomy" id="749906"/>
    <lineage>
        <taxon>unclassified sequences</taxon>
        <taxon>metagenomes</taxon>
        <taxon>organismal metagenomes</taxon>
    </lineage>
</organism>
<protein>
    <submittedName>
        <fullName evidence="1">Uncharacterized protein</fullName>
    </submittedName>
</protein>
<reference evidence="1" key="1">
    <citation type="journal article" date="2012" name="PLoS ONE">
        <title>Gene sets for utilization of primary and secondary nutrition supplies in the distal gut of endangered iberian lynx.</title>
        <authorList>
            <person name="Alcaide M."/>
            <person name="Messina E."/>
            <person name="Richter M."/>
            <person name="Bargiela R."/>
            <person name="Peplies J."/>
            <person name="Huws S.A."/>
            <person name="Newbold C.J."/>
            <person name="Golyshin P.N."/>
            <person name="Simon M.A."/>
            <person name="Lopez G."/>
            <person name="Yakimov M.M."/>
            <person name="Ferrer M."/>
        </authorList>
    </citation>
    <scope>NUCLEOTIDE SEQUENCE</scope>
</reference>
<dbReference type="AlphaFoldDB" id="J9BSF8"/>
<comment type="caution">
    <text evidence="1">The sequence shown here is derived from an EMBL/GenBank/DDBJ whole genome shotgun (WGS) entry which is preliminary data.</text>
</comment>
<gene>
    <name evidence="1" type="ORF">EVA_21383</name>
</gene>
<dbReference type="EMBL" id="AMCI01008792">
    <property type="protein sequence ID" value="EJW90510.1"/>
    <property type="molecule type" value="Genomic_DNA"/>
</dbReference>
<accession>J9BSF8</accession>
<sequence length="34" mass="3974">MSVPVAMLMAWFCEMLLLNSRSNQSVFRYSASFR</sequence>